<feature type="transmembrane region" description="Helical" evidence="1">
    <location>
        <begin position="89"/>
        <end position="106"/>
    </location>
</feature>
<feature type="transmembrane region" description="Helical" evidence="1">
    <location>
        <begin position="113"/>
        <end position="133"/>
    </location>
</feature>
<comment type="caution">
    <text evidence="2">The sequence shown here is derived from an EMBL/GenBank/DDBJ whole genome shotgun (WGS) entry which is preliminary data.</text>
</comment>
<keyword evidence="1" id="KW-0812">Transmembrane</keyword>
<dbReference type="RefSeq" id="WP_216240961.1">
    <property type="nucleotide sequence ID" value="NZ_JABACJ020000006.1"/>
</dbReference>
<name>A0ABS6D2W9_9FIRM</name>
<keyword evidence="1" id="KW-1133">Transmembrane helix</keyword>
<dbReference type="Proteomes" id="UP000723714">
    <property type="component" value="Unassembled WGS sequence"/>
</dbReference>
<dbReference type="Pfam" id="PF06496">
    <property type="entry name" value="DUF1097"/>
    <property type="match status" value="1"/>
</dbReference>
<gene>
    <name evidence="2" type="ORF">HGO97_008975</name>
</gene>
<dbReference type="EMBL" id="JABACJ020000006">
    <property type="protein sequence ID" value="MBU3875945.1"/>
    <property type="molecule type" value="Genomic_DNA"/>
</dbReference>
<evidence type="ECO:0000256" key="1">
    <source>
        <dbReference type="SAM" id="Phobius"/>
    </source>
</evidence>
<keyword evidence="3" id="KW-1185">Reference proteome</keyword>
<accession>A0ABS6D2W9</accession>
<keyword evidence="1" id="KW-0472">Membrane</keyword>
<evidence type="ECO:0000313" key="2">
    <source>
        <dbReference type="EMBL" id="MBU3875945.1"/>
    </source>
</evidence>
<dbReference type="InterPro" id="IPR009476">
    <property type="entry name" value="DUF1097"/>
</dbReference>
<organism evidence="2 3">
    <name type="scientific">Faecalicatena faecalis</name>
    <dbReference type="NCBI Taxonomy" id="2726362"/>
    <lineage>
        <taxon>Bacteria</taxon>
        <taxon>Bacillati</taxon>
        <taxon>Bacillota</taxon>
        <taxon>Clostridia</taxon>
        <taxon>Lachnospirales</taxon>
        <taxon>Lachnospiraceae</taxon>
        <taxon>Faecalicatena</taxon>
    </lineage>
</organism>
<proteinExistence type="predicted"/>
<feature type="transmembrane region" description="Helical" evidence="1">
    <location>
        <begin position="64"/>
        <end position="83"/>
    </location>
</feature>
<sequence length="189" mass="20927">MKKSQYLIFAVFVGLQSFLLQLADQLIGTHFVAGGHSGFVFIAFQAWALYFLLGSEVKGAVKGFCGYVLGILFAAIMIGLAYVLPDAGIWTVPVVALIVVPVMMYFEFAPWFISNVAVFFVGAGAFFGINSYVEGIRMWQAAGIVLVYCVLGLLSGWMSIVFRKWLEKRLSVKKIMEVHQIHEQIGNVN</sequence>
<feature type="transmembrane region" description="Helical" evidence="1">
    <location>
        <begin position="33"/>
        <end position="52"/>
    </location>
</feature>
<evidence type="ECO:0000313" key="3">
    <source>
        <dbReference type="Proteomes" id="UP000723714"/>
    </source>
</evidence>
<reference evidence="2 3" key="1">
    <citation type="submission" date="2021-06" db="EMBL/GenBank/DDBJ databases">
        <title>Faecalicatena sp. nov. isolated from porcine feces.</title>
        <authorList>
            <person name="Oh B.S."/>
            <person name="Lee J.H."/>
        </authorList>
    </citation>
    <scope>NUCLEOTIDE SEQUENCE [LARGE SCALE GENOMIC DNA]</scope>
    <source>
        <strain evidence="2 3">AGMB00832</strain>
    </source>
</reference>
<protein>
    <submittedName>
        <fullName evidence="2">DUF1097 domain-containing protein</fullName>
    </submittedName>
</protein>
<feature type="transmembrane region" description="Helical" evidence="1">
    <location>
        <begin position="139"/>
        <end position="162"/>
    </location>
</feature>